<protein>
    <submittedName>
        <fullName evidence="2">Uroporphyrinogen-III synthase</fullName>
        <ecNumber evidence="2">4.2.1.75</ecNumber>
    </submittedName>
</protein>
<comment type="caution">
    <text evidence="2">The sequence shown here is derived from an EMBL/GenBank/DDBJ whole genome shotgun (WGS) entry which is preliminary data.</text>
</comment>
<proteinExistence type="predicted"/>
<dbReference type="InterPro" id="IPR003754">
    <property type="entry name" value="4pyrrol_synth_uPrphyn_synth"/>
</dbReference>
<dbReference type="SUPFAM" id="SSF69618">
    <property type="entry name" value="HemD-like"/>
    <property type="match status" value="1"/>
</dbReference>
<dbReference type="CDD" id="cd06578">
    <property type="entry name" value="HemD"/>
    <property type="match status" value="1"/>
</dbReference>
<feature type="domain" description="Tetrapyrrole biosynthesis uroporphyrinogen III synthase" evidence="1">
    <location>
        <begin position="21"/>
        <end position="217"/>
    </location>
</feature>
<dbReference type="GO" id="GO:0004852">
    <property type="term" value="F:uroporphyrinogen-III synthase activity"/>
    <property type="evidence" value="ECO:0007669"/>
    <property type="project" value="UniProtKB-EC"/>
</dbReference>
<keyword evidence="2" id="KW-0456">Lyase</keyword>
<dbReference type="EC" id="4.2.1.75" evidence="2"/>
<organism evidence="2 3">
    <name type="scientific">Lutimaribacter marinistellae</name>
    <dbReference type="NCBI Taxonomy" id="1820329"/>
    <lineage>
        <taxon>Bacteria</taxon>
        <taxon>Pseudomonadati</taxon>
        <taxon>Pseudomonadota</taxon>
        <taxon>Alphaproteobacteria</taxon>
        <taxon>Rhodobacterales</taxon>
        <taxon>Roseobacteraceae</taxon>
        <taxon>Lutimaribacter</taxon>
    </lineage>
</organism>
<accession>A0ABV7TF78</accession>
<dbReference type="InterPro" id="IPR036108">
    <property type="entry name" value="4pyrrol_syn_uPrphyn_synt_sf"/>
</dbReference>
<evidence type="ECO:0000259" key="1">
    <source>
        <dbReference type="Pfam" id="PF02602"/>
    </source>
</evidence>
<reference evidence="3" key="1">
    <citation type="journal article" date="2019" name="Int. J. Syst. Evol. Microbiol.">
        <title>The Global Catalogue of Microorganisms (GCM) 10K type strain sequencing project: providing services to taxonomists for standard genome sequencing and annotation.</title>
        <authorList>
            <consortium name="The Broad Institute Genomics Platform"/>
            <consortium name="The Broad Institute Genome Sequencing Center for Infectious Disease"/>
            <person name="Wu L."/>
            <person name="Ma J."/>
        </authorList>
    </citation>
    <scope>NUCLEOTIDE SEQUENCE [LARGE SCALE GENOMIC DNA]</scope>
    <source>
        <strain evidence="3">KCTC 42911</strain>
    </source>
</reference>
<dbReference type="Proteomes" id="UP001595629">
    <property type="component" value="Unassembled WGS sequence"/>
</dbReference>
<sequence length="233" mass="25460">MTRPQLASERFLAQLPQDVQAQVTAVHSPLLDIRPTDTAIELDDIRGLVFTSINGVAIASHRIDERNLPVFCVGEATTAAAERAGWQARFSGESSEALIATLLEERPASPLLHLRGEHSRGNLAETLTQLGLSVSEAIIYEQQLLPFTEDALAALDSETPVLAPLFSPRTARQFADLHKGRAPLFLAALSDAVAKPLETLPFERLKVAKRPDAEAMARTVEKMIRRAIRVEGK</sequence>
<keyword evidence="3" id="KW-1185">Reference proteome</keyword>
<name>A0ABV7TF78_9RHOB</name>
<evidence type="ECO:0000313" key="2">
    <source>
        <dbReference type="EMBL" id="MFC3613369.1"/>
    </source>
</evidence>
<dbReference type="Gene3D" id="3.40.50.10090">
    <property type="match status" value="2"/>
</dbReference>
<dbReference type="EMBL" id="JBHRXI010000004">
    <property type="protein sequence ID" value="MFC3613369.1"/>
    <property type="molecule type" value="Genomic_DNA"/>
</dbReference>
<dbReference type="RefSeq" id="WP_386734538.1">
    <property type="nucleotide sequence ID" value="NZ_JBHRXI010000004.1"/>
</dbReference>
<gene>
    <name evidence="2" type="ORF">ACFORG_06325</name>
</gene>
<dbReference type="Pfam" id="PF02602">
    <property type="entry name" value="HEM4"/>
    <property type="match status" value="1"/>
</dbReference>
<evidence type="ECO:0000313" key="3">
    <source>
        <dbReference type="Proteomes" id="UP001595629"/>
    </source>
</evidence>